<comment type="subcellular location">
    <subcellularLocation>
        <location evidence="1">Membrane</location>
        <topology evidence="1">Single-pass membrane protein</topology>
    </subcellularLocation>
</comment>
<comment type="caution">
    <text evidence="7">The sequence shown here is derived from an EMBL/GenBank/DDBJ whole genome shotgun (WGS) entry which is preliminary data.</text>
</comment>
<dbReference type="Proteomes" id="UP000530564">
    <property type="component" value="Unassembled WGS sequence"/>
</dbReference>
<dbReference type="RefSeq" id="WP_183775855.1">
    <property type="nucleotide sequence ID" value="NZ_JACIDK010000006.1"/>
</dbReference>
<accession>A0A840A4H7</accession>
<evidence type="ECO:0000256" key="4">
    <source>
        <dbReference type="ARBA" id="ARBA00023136"/>
    </source>
</evidence>
<dbReference type="SUPFAM" id="SSF54427">
    <property type="entry name" value="NTF2-like"/>
    <property type="match status" value="1"/>
</dbReference>
<feature type="domain" description="Bacterial virulence protein VirB8" evidence="6">
    <location>
        <begin position="24"/>
        <end position="226"/>
    </location>
</feature>
<evidence type="ECO:0000313" key="7">
    <source>
        <dbReference type="EMBL" id="MBB3892889.1"/>
    </source>
</evidence>
<dbReference type="CDD" id="cd16425">
    <property type="entry name" value="TrbF"/>
    <property type="match status" value="1"/>
</dbReference>
<keyword evidence="4 5" id="KW-0472">Membrane</keyword>
<dbReference type="Gene3D" id="3.10.450.230">
    <property type="entry name" value="VirB8 protein"/>
    <property type="match status" value="1"/>
</dbReference>
<dbReference type="Pfam" id="PF04335">
    <property type="entry name" value="VirB8"/>
    <property type="match status" value="1"/>
</dbReference>
<dbReference type="InterPro" id="IPR032710">
    <property type="entry name" value="NTF2-like_dom_sf"/>
</dbReference>
<dbReference type="InterPro" id="IPR007430">
    <property type="entry name" value="VirB8"/>
</dbReference>
<evidence type="ECO:0000259" key="6">
    <source>
        <dbReference type="Pfam" id="PF04335"/>
    </source>
</evidence>
<gene>
    <name evidence="7" type="ORF">GGQ61_003627</name>
</gene>
<dbReference type="NCBIfam" id="NF010446">
    <property type="entry name" value="PRK13872.1"/>
    <property type="match status" value="1"/>
</dbReference>
<reference evidence="7 8" key="1">
    <citation type="submission" date="2020-08" db="EMBL/GenBank/DDBJ databases">
        <title>Genomic Encyclopedia of Type Strains, Phase IV (KMG-IV): sequencing the most valuable type-strain genomes for metagenomic binning, comparative biology and taxonomic classification.</title>
        <authorList>
            <person name="Goeker M."/>
        </authorList>
    </citation>
    <scope>NUCLEOTIDE SEQUENCE [LARGE SCALE GENOMIC DNA]</scope>
    <source>
        <strain evidence="7 8">DSM 21793</strain>
    </source>
</reference>
<sequence>MNPFKRPNDRYGSSAPVETPYLRASREWDMRLGSATVQAKNWRLAAFICMGITALSVGGLIWQSTNTNIATYVVPIDKYGRPGRIELAGRTYQPATAEIGYFLADWVRRTRSKSIDPIVIRDNWTGAYHFVAGGAIGQLNDYAKANDPFANAGTQAVNVEIVSVLPRSPNTYQVQWRETTFNAGASGLTENWTGLFTTKVNPPKNEAELRANPLGIYITAFQWSREL</sequence>
<dbReference type="EMBL" id="JACIDK010000006">
    <property type="protein sequence ID" value="MBB3892889.1"/>
    <property type="molecule type" value="Genomic_DNA"/>
</dbReference>
<organism evidence="7 8">
    <name type="scientific">Phenylobacterium haematophilum</name>
    <dbReference type="NCBI Taxonomy" id="98513"/>
    <lineage>
        <taxon>Bacteria</taxon>
        <taxon>Pseudomonadati</taxon>
        <taxon>Pseudomonadota</taxon>
        <taxon>Alphaproteobacteria</taxon>
        <taxon>Caulobacterales</taxon>
        <taxon>Caulobacteraceae</taxon>
        <taxon>Phenylobacterium</taxon>
    </lineage>
</organism>
<name>A0A840A4H7_9CAUL</name>
<evidence type="ECO:0000313" key="8">
    <source>
        <dbReference type="Proteomes" id="UP000530564"/>
    </source>
</evidence>
<evidence type="ECO:0000256" key="5">
    <source>
        <dbReference type="SAM" id="Phobius"/>
    </source>
</evidence>
<evidence type="ECO:0000256" key="3">
    <source>
        <dbReference type="ARBA" id="ARBA00022989"/>
    </source>
</evidence>
<dbReference type="GO" id="GO:0016020">
    <property type="term" value="C:membrane"/>
    <property type="evidence" value="ECO:0007669"/>
    <property type="project" value="UniProtKB-SubCell"/>
</dbReference>
<proteinExistence type="predicted"/>
<feature type="transmembrane region" description="Helical" evidence="5">
    <location>
        <begin position="44"/>
        <end position="62"/>
    </location>
</feature>
<dbReference type="AlphaFoldDB" id="A0A840A4H7"/>
<evidence type="ECO:0000256" key="2">
    <source>
        <dbReference type="ARBA" id="ARBA00022692"/>
    </source>
</evidence>
<keyword evidence="8" id="KW-1185">Reference proteome</keyword>
<keyword evidence="3 5" id="KW-1133">Transmembrane helix</keyword>
<protein>
    <submittedName>
        <fullName evidence="7">Type IV secretion system protein VirB5</fullName>
    </submittedName>
</protein>
<dbReference type="InterPro" id="IPR035658">
    <property type="entry name" value="TrbF"/>
</dbReference>
<keyword evidence="2 5" id="KW-0812">Transmembrane</keyword>
<evidence type="ECO:0000256" key="1">
    <source>
        <dbReference type="ARBA" id="ARBA00004167"/>
    </source>
</evidence>